<feature type="transmembrane region" description="Helical" evidence="8">
    <location>
        <begin position="179"/>
        <end position="199"/>
    </location>
</feature>
<feature type="transmembrane region" description="Helical" evidence="8">
    <location>
        <begin position="211"/>
        <end position="233"/>
    </location>
</feature>
<evidence type="ECO:0000256" key="6">
    <source>
        <dbReference type="ARBA" id="ARBA00022989"/>
    </source>
</evidence>
<keyword evidence="4" id="KW-1003">Cell membrane</keyword>
<keyword evidence="5 8" id="KW-0812">Transmembrane</keyword>
<dbReference type="PANTHER" id="PTHR30445:SF3">
    <property type="entry name" value="TRANSPORT PROTEIN YIDE-RELATED"/>
    <property type="match status" value="1"/>
</dbReference>
<dbReference type="PROSITE" id="PS51202">
    <property type="entry name" value="RCK_C"/>
    <property type="match status" value="2"/>
</dbReference>
<dbReference type="SUPFAM" id="SSF116726">
    <property type="entry name" value="TrkA C-terminal domain-like"/>
    <property type="match status" value="2"/>
</dbReference>
<dbReference type="KEGG" id="aagg:ETAA8_53830"/>
<evidence type="ECO:0000256" key="7">
    <source>
        <dbReference type="ARBA" id="ARBA00023136"/>
    </source>
</evidence>
<name>A0A517YJ77_9BACT</name>
<sequence length="358" mass="38386">MLLNDAAAKVVRWTLILENSEFVGLTLHEVNRRTGDGVVISRVRCEKDAVVAAALRTTKLQLGDVVLAVGPETLLTKFQAKFGRRSEEDLLLAPGNITYRKIIVTHKRALGRTAEELGLEGKFGVELTRITRGDSEMTAVPALRLQFGDVVQVVGTEEQLKHVAAHLGNSLKKLNETQFIPLFAGIFVGVIIGSIPFALPGLAVPLRIGLAGGPLIVALCLGRIGHFGGVVWHMPQNANHAFREFGVALFFAALGLASGDQFFTAVFSSRGLLWAAVGITITVTPLLAVSLWARAIKKMNYVTLGGMLSGAMTNPPALTFVSSLCKSESPTLAYATVYPLATLLRILVAQILAMTFCS</sequence>
<dbReference type="InterPro" id="IPR036721">
    <property type="entry name" value="RCK_C_sf"/>
</dbReference>
<feature type="transmembrane region" description="Helical" evidence="8">
    <location>
        <begin position="337"/>
        <end position="357"/>
    </location>
</feature>
<reference evidence="10 11" key="1">
    <citation type="submission" date="2019-02" db="EMBL/GenBank/DDBJ databases">
        <title>Deep-cultivation of Planctomycetes and their phenomic and genomic characterization uncovers novel biology.</title>
        <authorList>
            <person name="Wiegand S."/>
            <person name="Jogler M."/>
            <person name="Boedeker C."/>
            <person name="Pinto D."/>
            <person name="Vollmers J."/>
            <person name="Rivas-Marin E."/>
            <person name="Kohn T."/>
            <person name="Peeters S.H."/>
            <person name="Heuer A."/>
            <person name="Rast P."/>
            <person name="Oberbeckmann S."/>
            <person name="Bunk B."/>
            <person name="Jeske O."/>
            <person name="Meyerdierks A."/>
            <person name="Storesund J.E."/>
            <person name="Kallscheuer N."/>
            <person name="Luecker S."/>
            <person name="Lage O.M."/>
            <person name="Pohl T."/>
            <person name="Merkel B.J."/>
            <person name="Hornburger P."/>
            <person name="Mueller R.-W."/>
            <person name="Bruemmer F."/>
            <person name="Labrenz M."/>
            <person name="Spormann A.M."/>
            <person name="Op den Camp H."/>
            <person name="Overmann J."/>
            <person name="Amann R."/>
            <person name="Jetten M.S.M."/>
            <person name="Mascher T."/>
            <person name="Medema M.H."/>
            <person name="Devos D.P."/>
            <person name="Kaster A.-K."/>
            <person name="Ovreas L."/>
            <person name="Rohde M."/>
            <person name="Galperin M.Y."/>
            <person name="Jogler C."/>
        </authorList>
    </citation>
    <scope>NUCLEOTIDE SEQUENCE [LARGE SCALE GENOMIC DNA]</scope>
    <source>
        <strain evidence="10 11">ETA_A8</strain>
    </source>
</reference>
<evidence type="ECO:0000256" key="8">
    <source>
        <dbReference type="SAM" id="Phobius"/>
    </source>
</evidence>
<dbReference type="AlphaFoldDB" id="A0A517YJ77"/>
<dbReference type="Pfam" id="PF06826">
    <property type="entry name" value="Asp-Al_Ex"/>
    <property type="match status" value="1"/>
</dbReference>
<feature type="transmembrane region" description="Helical" evidence="8">
    <location>
        <begin position="245"/>
        <end position="266"/>
    </location>
</feature>
<dbReference type="NCBIfam" id="TIGR01625">
    <property type="entry name" value="YidE_YbjL_dupl"/>
    <property type="match status" value="1"/>
</dbReference>
<feature type="transmembrane region" description="Helical" evidence="8">
    <location>
        <begin position="272"/>
        <end position="292"/>
    </location>
</feature>
<dbReference type="PANTHER" id="PTHR30445">
    <property type="entry name" value="K(+)_H(+) ANTIPORTER SUBUNIT KHTT"/>
    <property type="match status" value="1"/>
</dbReference>
<dbReference type="Pfam" id="PF02080">
    <property type="entry name" value="TrkA_C"/>
    <property type="match status" value="1"/>
</dbReference>
<dbReference type="EMBL" id="CP036274">
    <property type="protein sequence ID" value="QDU30264.1"/>
    <property type="molecule type" value="Genomic_DNA"/>
</dbReference>
<comment type="subcellular location">
    <subcellularLocation>
        <location evidence="1">Cell membrane</location>
        <topology evidence="1">Multi-pass membrane protein</topology>
    </subcellularLocation>
</comment>
<proteinExistence type="inferred from homology"/>
<gene>
    <name evidence="10" type="ORF">ETAA8_53830</name>
</gene>
<dbReference type="OrthoDB" id="9155749at2"/>
<protein>
    <submittedName>
        <fullName evidence="10">Putative transporter</fullName>
    </submittedName>
</protein>
<dbReference type="InterPro" id="IPR006037">
    <property type="entry name" value="RCK_C"/>
</dbReference>
<keyword evidence="3" id="KW-0813">Transport</keyword>
<dbReference type="Gene3D" id="3.30.70.1450">
    <property type="entry name" value="Regulator of K+ conductance, C-terminal domain"/>
    <property type="match status" value="2"/>
</dbReference>
<evidence type="ECO:0000256" key="1">
    <source>
        <dbReference type="ARBA" id="ARBA00004651"/>
    </source>
</evidence>
<keyword evidence="7 8" id="KW-0472">Membrane</keyword>
<evidence type="ECO:0000313" key="11">
    <source>
        <dbReference type="Proteomes" id="UP000315017"/>
    </source>
</evidence>
<comment type="similarity">
    <text evidence="2">Belongs to the AAE transporter (TC 2.A.81) family.</text>
</comment>
<dbReference type="Proteomes" id="UP000315017">
    <property type="component" value="Chromosome"/>
</dbReference>
<feature type="domain" description="RCK C-terminal" evidence="9">
    <location>
        <begin position="1"/>
        <end position="84"/>
    </location>
</feature>
<feature type="domain" description="RCK C-terminal" evidence="9">
    <location>
        <begin position="85"/>
        <end position="169"/>
    </location>
</feature>
<dbReference type="GO" id="GO:0006813">
    <property type="term" value="P:potassium ion transport"/>
    <property type="evidence" value="ECO:0007669"/>
    <property type="project" value="InterPro"/>
</dbReference>
<dbReference type="InterPro" id="IPR050144">
    <property type="entry name" value="AAE_transporter"/>
</dbReference>
<evidence type="ECO:0000259" key="9">
    <source>
        <dbReference type="PROSITE" id="PS51202"/>
    </source>
</evidence>
<evidence type="ECO:0000256" key="2">
    <source>
        <dbReference type="ARBA" id="ARBA00009854"/>
    </source>
</evidence>
<dbReference type="InterPro" id="IPR006512">
    <property type="entry name" value="YidE_YbjL"/>
</dbReference>
<dbReference type="GO" id="GO:0008324">
    <property type="term" value="F:monoatomic cation transmembrane transporter activity"/>
    <property type="evidence" value="ECO:0007669"/>
    <property type="project" value="InterPro"/>
</dbReference>
<dbReference type="RefSeq" id="WP_145095440.1">
    <property type="nucleotide sequence ID" value="NZ_CP036274.1"/>
</dbReference>
<evidence type="ECO:0000313" key="10">
    <source>
        <dbReference type="EMBL" id="QDU30264.1"/>
    </source>
</evidence>
<accession>A0A517YJ77</accession>
<evidence type="ECO:0000256" key="4">
    <source>
        <dbReference type="ARBA" id="ARBA00022475"/>
    </source>
</evidence>
<keyword evidence="6 8" id="KW-1133">Transmembrane helix</keyword>
<evidence type="ECO:0000256" key="3">
    <source>
        <dbReference type="ARBA" id="ARBA00022448"/>
    </source>
</evidence>
<feature type="transmembrane region" description="Helical" evidence="8">
    <location>
        <begin position="299"/>
        <end position="317"/>
    </location>
</feature>
<dbReference type="GO" id="GO:0005886">
    <property type="term" value="C:plasma membrane"/>
    <property type="evidence" value="ECO:0007669"/>
    <property type="project" value="UniProtKB-SubCell"/>
</dbReference>
<keyword evidence="11" id="KW-1185">Reference proteome</keyword>
<organism evidence="10 11">
    <name type="scientific">Anatilimnocola aggregata</name>
    <dbReference type="NCBI Taxonomy" id="2528021"/>
    <lineage>
        <taxon>Bacteria</taxon>
        <taxon>Pseudomonadati</taxon>
        <taxon>Planctomycetota</taxon>
        <taxon>Planctomycetia</taxon>
        <taxon>Pirellulales</taxon>
        <taxon>Pirellulaceae</taxon>
        <taxon>Anatilimnocola</taxon>
    </lineage>
</organism>
<evidence type="ECO:0000256" key="5">
    <source>
        <dbReference type="ARBA" id="ARBA00022692"/>
    </source>
</evidence>